<gene>
    <name evidence="1" type="ORF">NDU88_004367</name>
</gene>
<evidence type="ECO:0000313" key="1">
    <source>
        <dbReference type="EMBL" id="KAJ1172521.1"/>
    </source>
</evidence>
<accession>A0AAV7T8A6</accession>
<sequence>MAAFPGLTSSTLQTSGLLSFPPVFEARRCVGFPNIFASEVANGERSNSIHGACATLKPHEEALCRGRGAMAAQEGAPVQMGNRARRLERIEKIVLLMRDTLEKVECDRGLKLPIAD</sequence>
<proteinExistence type="predicted"/>
<keyword evidence="2" id="KW-1185">Reference proteome</keyword>
<protein>
    <submittedName>
        <fullName evidence="1">Uncharacterized protein</fullName>
    </submittedName>
</protein>
<evidence type="ECO:0000313" key="2">
    <source>
        <dbReference type="Proteomes" id="UP001066276"/>
    </source>
</evidence>
<comment type="caution">
    <text evidence="1">The sequence shown here is derived from an EMBL/GenBank/DDBJ whole genome shotgun (WGS) entry which is preliminary data.</text>
</comment>
<organism evidence="1 2">
    <name type="scientific">Pleurodeles waltl</name>
    <name type="common">Iberian ribbed newt</name>
    <dbReference type="NCBI Taxonomy" id="8319"/>
    <lineage>
        <taxon>Eukaryota</taxon>
        <taxon>Metazoa</taxon>
        <taxon>Chordata</taxon>
        <taxon>Craniata</taxon>
        <taxon>Vertebrata</taxon>
        <taxon>Euteleostomi</taxon>
        <taxon>Amphibia</taxon>
        <taxon>Batrachia</taxon>
        <taxon>Caudata</taxon>
        <taxon>Salamandroidea</taxon>
        <taxon>Salamandridae</taxon>
        <taxon>Pleurodelinae</taxon>
        <taxon>Pleurodeles</taxon>
    </lineage>
</organism>
<dbReference type="EMBL" id="JANPWB010000007">
    <property type="protein sequence ID" value="KAJ1172521.1"/>
    <property type="molecule type" value="Genomic_DNA"/>
</dbReference>
<name>A0AAV7T8A6_PLEWA</name>
<dbReference type="Proteomes" id="UP001066276">
    <property type="component" value="Chromosome 4_1"/>
</dbReference>
<dbReference type="AlphaFoldDB" id="A0AAV7T8A6"/>
<reference evidence="1" key="1">
    <citation type="journal article" date="2022" name="bioRxiv">
        <title>Sequencing and chromosome-scale assembly of the giantPleurodeles waltlgenome.</title>
        <authorList>
            <person name="Brown T."/>
            <person name="Elewa A."/>
            <person name="Iarovenko S."/>
            <person name="Subramanian E."/>
            <person name="Araus A.J."/>
            <person name="Petzold A."/>
            <person name="Susuki M."/>
            <person name="Suzuki K.-i.T."/>
            <person name="Hayashi T."/>
            <person name="Toyoda A."/>
            <person name="Oliveira C."/>
            <person name="Osipova E."/>
            <person name="Leigh N.D."/>
            <person name="Simon A."/>
            <person name="Yun M.H."/>
        </authorList>
    </citation>
    <scope>NUCLEOTIDE SEQUENCE</scope>
    <source>
        <strain evidence="1">20211129_DDA</strain>
        <tissue evidence="1">Liver</tissue>
    </source>
</reference>